<evidence type="ECO:0000256" key="5">
    <source>
        <dbReference type="ARBA" id="ARBA00022777"/>
    </source>
</evidence>
<dbReference type="Proteomes" id="UP000248646">
    <property type="component" value="Unassembled WGS sequence"/>
</dbReference>
<dbReference type="Pfam" id="PF13614">
    <property type="entry name" value="AAA_31"/>
    <property type="match status" value="1"/>
</dbReference>
<evidence type="ECO:0000256" key="8">
    <source>
        <dbReference type="ARBA" id="ARBA00051245"/>
    </source>
</evidence>
<dbReference type="RefSeq" id="WP_111439486.1">
    <property type="nucleotide sequence ID" value="NZ_QKZI01000003.1"/>
</dbReference>
<dbReference type="GO" id="GO:0042802">
    <property type="term" value="F:identical protein binding"/>
    <property type="evidence" value="ECO:0007669"/>
    <property type="project" value="UniProtKB-ARBA"/>
</dbReference>
<dbReference type="InterPro" id="IPR027417">
    <property type="entry name" value="P-loop_NTPase"/>
</dbReference>
<evidence type="ECO:0000256" key="4">
    <source>
        <dbReference type="ARBA" id="ARBA00022741"/>
    </source>
</evidence>
<keyword evidence="7" id="KW-0829">Tyrosine-protein kinase</keyword>
<dbReference type="CDD" id="cd05387">
    <property type="entry name" value="BY-kinase"/>
    <property type="match status" value="1"/>
</dbReference>
<evidence type="ECO:0000313" key="11">
    <source>
        <dbReference type="Proteomes" id="UP000248646"/>
    </source>
</evidence>
<dbReference type="GO" id="GO:0004715">
    <property type="term" value="F:non-membrane spanning protein tyrosine kinase activity"/>
    <property type="evidence" value="ECO:0007669"/>
    <property type="project" value="UniProtKB-EC"/>
</dbReference>
<keyword evidence="5" id="KW-0418">Kinase</keyword>
<feature type="domain" description="AAA" evidence="9">
    <location>
        <begin position="54"/>
        <end position="185"/>
    </location>
</feature>
<proteinExistence type="inferred from homology"/>
<keyword evidence="11" id="KW-1185">Reference proteome</keyword>
<keyword evidence="6" id="KW-0067">ATP-binding</keyword>
<dbReference type="AlphaFoldDB" id="A0A2W7N1W3"/>
<dbReference type="PANTHER" id="PTHR32309">
    <property type="entry name" value="TYROSINE-PROTEIN KINASE"/>
    <property type="match status" value="1"/>
</dbReference>
<dbReference type="OrthoDB" id="9794577at2"/>
<dbReference type="GO" id="GO:0005886">
    <property type="term" value="C:plasma membrane"/>
    <property type="evidence" value="ECO:0007669"/>
    <property type="project" value="TreeGrafter"/>
</dbReference>
<dbReference type="InterPro" id="IPR025669">
    <property type="entry name" value="AAA_dom"/>
</dbReference>
<evidence type="ECO:0000256" key="3">
    <source>
        <dbReference type="ARBA" id="ARBA00022679"/>
    </source>
</evidence>
<dbReference type="EMBL" id="QKZI01000003">
    <property type="protein sequence ID" value="PZX04826.1"/>
    <property type="molecule type" value="Genomic_DNA"/>
</dbReference>
<keyword evidence="3" id="KW-0808">Transferase</keyword>
<comment type="similarity">
    <text evidence="1">Belongs to the CpsD/CapB family.</text>
</comment>
<gene>
    <name evidence="10" type="ORF">C7437_10375</name>
</gene>
<keyword evidence="4" id="KW-0547">Nucleotide-binding</keyword>
<comment type="caution">
    <text evidence="10">The sequence shown here is derived from an EMBL/GenBank/DDBJ whole genome shotgun (WGS) entry which is preliminary data.</text>
</comment>
<dbReference type="InterPro" id="IPR005702">
    <property type="entry name" value="Wzc-like_C"/>
</dbReference>
<evidence type="ECO:0000256" key="1">
    <source>
        <dbReference type="ARBA" id="ARBA00007316"/>
    </source>
</evidence>
<comment type="catalytic activity">
    <reaction evidence="8">
        <text>L-tyrosyl-[protein] + ATP = O-phospho-L-tyrosyl-[protein] + ADP + H(+)</text>
        <dbReference type="Rhea" id="RHEA:10596"/>
        <dbReference type="Rhea" id="RHEA-COMP:10136"/>
        <dbReference type="Rhea" id="RHEA-COMP:20101"/>
        <dbReference type="ChEBI" id="CHEBI:15378"/>
        <dbReference type="ChEBI" id="CHEBI:30616"/>
        <dbReference type="ChEBI" id="CHEBI:46858"/>
        <dbReference type="ChEBI" id="CHEBI:61978"/>
        <dbReference type="ChEBI" id="CHEBI:456216"/>
        <dbReference type="EC" id="2.7.10.2"/>
    </reaction>
</comment>
<dbReference type="PANTHER" id="PTHR32309:SF13">
    <property type="entry name" value="FERRIC ENTEROBACTIN TRANSPORT PROTEIN FEPE"/>
    <property type="match status" value="1"/>
</dbReference>
<evidence type="ECO:0000256" key="2">
    <source>
        <dbReference type="ARBA" id="ARBA00011903"/>
    </source>
</evidence>
<dbReference type="NCBIfam" id="TIGR01007">
    <property type="entry name" value="eps_fam"/>
    <property type="match status" value="1"/>
</dbReference>
<dbReference type="EC" id="2.7.10.2" evidence="2"/>
<evidence type="ECO:0000259" key="9">
    <source>
        <dbReference type="Pfam" id="PF13614"/>
    </source>
</evidence>
<reference evidence="10 11" key="1">
    <citation type="submission" date="2018-06" db="EMBL/GenBank/DDBJ databases">
        <title>Genomic Encyclopedia of Type Strains, Phase IV (KMG-IV): sequencing the most valuable type-strain genomes for metagenomic binning, comparative biology and taxonomic classification.</title>
        <authorList>
            <person name="Goeker M."/>
        </authorList>
    </citation>
    <scope>NUCLEOTIDE SEQUENCE [LARGE SCALE GENOMIC DNA]</scope>
    <source>
        <strain evidence="10 11">DSM 5</strain>
    </source>
</reference>
<dbReference type="FunFam" id="3.40.50.300:FF:000527">
    <property type="entry name" value="Tyrosine-protein kinase etk"/>
    <property type="match status" value="1"/>
</dbReference>
<protein>
    <recommendedName>
        <fullName evidence="2">non-specific protein-tyrosine kinase</fullName>
        <ecNumber evidence="2">2.7.10.2</ecNumber>
    </recommendedName>
</protein>
<evidence type="ECO:0000256" key="6">
    <source>
        <dbReference type="ARBA" id="ARBA00022840"/>
    </source>
</evidence>
<dbReference type="SUPFAM" id="SSF52540">
    <property type="entry name" value="P-loop containing nucleoside triphosphate hydrolases"/>
    <property type="match status" value="1"/>
</dbReference>
<accession>A0A2W7N1W3</accession>
<dbReference type="Gene3D" id="3.40.50.300">
    <property type="entry name" value="P-loop containing nucleotide triphosphate hydrolases"/>
    <property type="match status" value="1"/>
</dbReference>
<evidence type="ECO:0000313" key="10">
    <source>
        <dbReference type="EMBL" id="PZX04826.1"/>
    </source>
</evidence>
<organism evidence="10 11">
    <name type="scientific">Psychrobacillus insolitus</name>
    <dbReference type="NCBI Taxonomy" id="1461"/>
    <lineage>
        <taxon>Bacteria</taxon>
        <taxon>Bacillati</taxon>
        <taxon>Bacillota</taxon>
        <taxon>Bacilli</taxon>
        <taxon>Bacillales</taxon>
        <taxon>Bacillaceae</taxon>
        <taxon>Psychrobacillus</taxon>
    </lineage>
</organism>
<dbReference type="InterPro" id="IPR050445">
    <property type="entry name" value="Bact_polysacc_biosynth/exp"/>
</dbReference>
<sequence length="231" mass="25367">MFKKKQIKTARKLETSTNPKSIVAEQFRTVRENIKFAMKEKKLGTLLVTSASMGEGKSTIAANIAISFAQEGKKILLVDADLRKPTMHYTFNTLISPGITNHLMSRWSIEKIVKDTGIKGLTLITCGQIPSNPSELLGSNVMDAFIESVKLKYDLVIFDAPPVLSVADAQILSNKCDATIIVISSGTTDKGNGVKAKEALQASNANILGVILNNFKIEKDHYYYQHYGEAE</sequence>
<name>A0A2W7N1W3_9BACI</name>
<evidence type="ECO:0000256" key="7">
    <source>
        <dbReference type="ARBA" id="ARBA00023137"/>
    </source>
</evidence>
<dbReference type="GO" id="GO:0005524">
    <property type="term" value="F:ATP binding"/>
    <property type="evidence" value="ECO:0007669"/>
    <property type="project" value="UniProtKB-KW"/>
</dbReference>